<evidence type="ECO:0000256" key="2">
    <source>
        <dbReference type="ARBA" id="ARBA00010529"/>
    </source>
</evidence>
<evidence type="ECO:0000256" key="4">
    <source>
        <dbReference type="ARBA" id="ARBA00023125"/>
    </source>
</evidence>
<dbReference type="PROSITE" id="PS00045">
    <property type="entry name" value="HISTONE_LIKE"/>
    <property type="match status" value="1"/>
</dbReference>
<dbReference type="GO" id="GO:0030261">
    <property type="term" value="P:chromosome condensation"/>
    <property type="evidence" value="ECO:0007669"/>
    <property type="project" value="UniProtKB-KW"/>
</dbReference>
<dbReference type="PROSITE" id="PS51257">
    <property type="entry name" value="PROKAR_LIPOPROTEIN"/>
    <property type="match status" value="1"/>
</dbReference>
<protein>
    <submittedName>
        <fullName evidence="6">Bacterial nucleoid protein Hbs</fullName>
    </submittedName>
</protein>
<evidence type="ECO:0000256" key="3">
    <source>
        <dbReference type="ARBA" id="ARBA00023067"/>
    </source>
</evidence>
<keyword evidence="7" id="KW-1185">Reference proteome</keyword>
<sequence>MTKAELITAVAEKAGLKKVEAEKAVAAFVSAVTGCLKQGDKLSLVGFGTFSTSKRAARKGQNPQTGKKINIAAATVPKFKPGKTLKEAVNGK</sequence>
<dbReference type="GO" id="GO:0005829">
    <property type="term" value="C:cytosol"/>
    <property type="evidence" value="ECO:0007669"/>
    <property type="project" value="TreeGrafter"/>
</dbReference>
<keyword evidence="4" id="KW-0238">DNA-binding</keyword>
<dbReference type="Pfam" id="PF00216">
    <property type="entry name" value="Bac_DNA_binding"/>
    <property type="match status" value="1"/>
</dbReference>
<dbReference type="GO" id="GO:0042802">
    <property type="term" value="F:identical protein binding"/>
    <property type="evidence" value="ECO:0007669"/>
    <property type="project" value="UniProtKB-ARBA"/>
</dbReference>
<gene>
    <name evidence="6" type="ORF">SAMN02745119_02425</name>
</gene>
<dbReference type="STRING" id="115783.SAMN02745119_02425"/>
<dbReference type="GO" id="GO:0006351">
    <property type="term" value="P:DNA-templated transcription"/>
    <property type="evidence" value="ECO:0007669"/>
    <property type="project" value="UniProtKB-ARBA"/>
</dbReference>
<comment type="similarity">
    <text evidence="2 5">Belongs to the bacterial histone-like protein family.</text>
</comment>
<dbReference type="Gene3D" id="4.10.520.10">
    <property type="entry name" value="IHF-like DNA-binding proteins"/>
    <property type="match status" value="1"/>
</dbReference>
<dbReference type="InterPro" id="IPR010992">
    <property type="entry name" value="IHF-like_DNA-bd_dom_sf"/>
</dbReference>
<comment type="function">
    <text evidence="1">Histone-like DNA-binding protein which is capable of wrapping DNA to stabilize it, and thus to prevent its denaturation under extreme environmental conditions.</text>
</comment>
<dbReference type="PRINTS" id="PR01727">
    <property type="entry name" value="DNABINDINGHU"/>
</dbReference>
<dbReference type="InterPro" id="IPR000119">
    <property type="entry name" value="Hist_DNA-bd"/>
</dbReference>
<evidence type="ECO:0000313" key="6">
    <source>
        <dbReference type="EMBL" id="SKA04191.1"/>
    </source>
</evidence>
<proteinExistence type="inferred from homology"/>
<dbReference type="InterPro" id="IPR020816">
    <property type="entry name" value="Histone-like_DNA-bd_CS"/>
</dbReference>
<evidence type="ECO:0000256" key="1">
    <source>
        <dbReference type="ARBA" id="ARBA00003819"/>
    </source>
</evidence>
<dbReference type="Proteomes" id="UP000190102">
    <property type="component" value="Unassembled WGS sequence"/>
</dbReference>
<dbReference type="RefSeq" id="WP_078790688.1">
    <property type="nucleotide sequence ID" value="NZ_FUWR01000014.1"/>
</dbReference>
<keyword evidence="3" id="KW-0226">DNA condensation</keyword>
<dbReference type="GO" id="GO:0003677">
    <property type="term" value="F:DNA binding"/>
    <property type="evidence" value="ECO:0007669"/>
    <property type="project" value="UniProtKB-KW"/>
</dbReference>
<dbReference type="AlphaFoldDB" id="A0A1T4QL36"/>
<dbReference type="GO" id="GO:1990178">
    <property type="term" value="C:HU-DNA complex"/>
    <property type="evidence" value="ECO:0007669"/>
    <property type="project" value="UniProtKB-ARBA"/>
</dbReference>
<dbReference type="GO" id="GO:0006270">
    <property type="term" value="P:DNA replication initiation"/>
    <property type="evidence" value="ECO:0007669"/>
    <property type="project" value="UniProtKB-ARBA"/>
</dbReference>
<evidence type="ECO:0000256" key="5">
    <source>
        <dbReference type="RuleBase" id="RU003939"/>
    </source>
</evidence>
<dbReference type="GO" id="GO:1990103">
    <property type="term" value="C:DnaA-HU complex"/>
    <property type="evidence" value="ECO:0007669"/>
    <property type="project" value="UniProtKB-ARBA"/>
</dbReference>
<dbReference type="FunFam" id="4.10.520.10:FF:000001">
    <property type="entry name" value="DNA-binding protein HU"/>
    <property type="match status" value="1"/>
</dbReference>
<evidence type="ECO:0000313" key="7">
    <source>
        <dbReference type="Proteomes" id="UP000190102"/>
    </source>
</evidence>
<dbReference type="PANTHER" id="PTHR33175">
    <property type="entry name" value="DNA-BINDING PROTEIN HU"/>
    <property type="match status" value="1"/>
</dbReference>
<organism evidence="6 7">
    <name type="scientific">Trichlorobacter thiogenes</name>
    <dbReference type="NCBI Taxonomy" id="115783"/>
    <lineage>
        <taxon>Bacteria</taxon>
        <taxon>Pseudomonadati</taxon>
        <taxon>Thermodesulfobacteriota</taxon>
        <taxon>Desulfuromonadia</taxon>
        <taxon>Geobacterales</taxon>
        <taxon>Geobacteraceae</taxon>
        <taxon>Trichlorobacter</taxon>
    </lineage>
</organism>
<dbReference type="PANTHER" id="PTHR33175:SF3">
    <property type="entry name" value="DNA-BINDING PROTEIN HU-BETA"/>
    <property type="match status" value="1"/>
</dbReference>
<accession>A0A1T4QL36</accession>
<name>A0A1T4QL36_9BACT</name>
<dbReference type="SUPFAM" id="SSF47729">
    <property type="entry name" value="IHF-like DNA-binding proteins"/>
    <property type="match status" value="1"/>
</dbReference>
<dbReference type="EMBL" id="FUWR01000014">
    <property type="protein sequence ID" value="SKA04191.1"/>
    <property type="molecule type" value="Genomic_DNA"/>
</dbReference>
<dbReference type="SMART" id="SM00411">
    <property type="entry name" value="BHL"/>
    <property type="match status" value="1"/>
</dbReference>
<dbReference type="OrthoDB" id="9799835at2"/>
<dbReference type="GO" id="GO:0030527">
    <property type="term" value="F:structural constituent of chromatin"/>
    <property type="evidence" value="ECO:0007669"/>
    <property type="project" value="InterPro"/>
</dbReference>
<reference evidence="7" key="1">
    <citation type="submission" date="2017-02" db="EMBL/GenBank/DDBJ databases">
        <authorList>
            <person name="Varghese N."/>
            <person name="Submissions S."/>
        </authorList>
    </citation>
    <scope>NUCLEOTIDE SEQUENCE [LARGE SCALE GENOMIC DNA]</scope>
    <source>
        <strain evidence="7">ATCC BAA-34</strain>
    </source>
</reference>
<dbReference type="CDD" id="cd13831">
    <property type="entry name" value="HU"/>
    <property type="match status" value="1"/>
</dbReference>